<name>A0ABS7MA23_9SPHN</name>
<dbReference type="InterPro" id="IPR010895">
    <property type="entry name" value="CHRD"/>
</dbReference>
<dbReference type="SMART" id="SM00754">
    <property type="entry name" value="CHRD"/>
    <property type="match status" value="1"/>
</dbReference>
<accession>A0ABS7MA23</accession>
<evidence type="ECO:0000313" key="2">
    <source>
        <dbReference type="EMBL" id="MBY4635870.1"/>
    </source>
</evidence>
<sequence>MDKNFWAAHLLAVTMLAGCATLEEGAAEALAETHRTNLTGAQEVGPGDPDGSATAEISVSDEFNQICYDVKDIRNIDTITGMHIHRGRAGTNGPVVLPLTKSNEGAWKGCKGRSEWLEDSIERDFSNYYVNIHTAAYPDGAIRGQLGNRY</sequence>
<dbReference type="Pfam" id="PF07452">
    <property type="entry name" value="CHRD"/>
    <property type="match status" value="1"/>
</dbReference>
<evidence type="ECO:0000313" key="3">
    <source>
        <dbReference type="Proteomes" id="UP001166571"/>
    </source>
</evidence>
<evidence type="ECO:0000259" key="1">
    <source>
        <dbReference type="SMART" id="SM00754"/>
    </source>
</evidence>
<gene>
    <name evidence="2" type="ORF">K5P26_01795</name>
</gene>
<proteinExistence type="predicted"/>
<comment type="caution">
    <text evidence="2">The sequence shown here is derived from an EMBL/GenBank/DDBJ whole genome shotgun (WGS) entry which is preliminary data.</text>
</comment>
<dbReference type="RefSeq" id="WP_222135582.1">
    <property type="nucleotide sequence ID" value="NZ_JAILXK010000001.1"/>
</dbReference>
<protein>
    <submittedName>
        <fullName evidence="2">CHRD domain-containing protein</fullName>
    </submittedName>
</protein>
<keyword evidence="3" id="KW-1185">Reference proteome</keyword>
<reference evidence="2" key="1">
    <citation type="submission" date="2021-08" db="EMBL/GenBank/DDBJ databases">
        <title>Sphingopyxis panaciterrulae sp. nov., isolated from the surface water of the Yellow Sea.</title>
        <authorList>
            <person name="Gao Z."/>
            <person name="Zhang D."/>
            <person name="Zhang A."/>
        </authorList>
    </citation>
    <scope>NUCLEOTIDE SEQUENCE</scope>
    <source>
        <strain evidence="2">XHP0097</strain>
    </source>
</reference>
<organism evidence="2 3">
    <name type="scientific">Sphingopyxis jiangsuensis</name>
    <dbReference type="NCBI Taxonomy" id="2871171"/>
    <lineage>
        <taxon>Bacteria</taxon>
        <taxon>Pseudomonadati</taxon>
        <taxon>Pseudomonadota</taxon>
        <taxon>Alphaproteobacteria</taxon>
        <taxon>Sphingomonadales</taxon>
        <taxon>Sphingomonadaceae</taxon>
        <taxon>Sphingopyxis</taxon>
    </lineage>
</organism>
<dbReference type="PROSITE" id="PS51257">
    <property type="entry name" value="PROKAR_LIPOPROTEIN"/>
    <property type="match status" value="1"/>
</dbReference>
<dbReference type="Proteomes" id="UP001166571">
    <property type="component" value="Unassembled WGS sequence"/>
</dbReference>
<dbReference type="EMBL" id="JAILXK010000001">
    <property type="protein sequence ID" value="MBY4635870.1"/>
    <property type="molecule type" value="Genomic_DNA"/>
</dbReference>
<feature type="domain" description="CHRD" evidence="1">
    <location>
        <begin position="32"/>
        <end position="148"/>
    </location>
</feature>